<keyword evidence="2" id="KW-1185">Reference proteome</keyword>
<protein>
    <submittedName>
        <fullName evidence="1">Uncharacterized protein</fullName>
    </submittedName>
</protein>
<reference evidence="1" key="1">
    <citation type="submission" date="2021-05" db="EMBL/GenBank/DDBJ databases">
        <title>Diversity, taxonomy and evolution of archaeal viruses of the class Caudoviricetes.</title>
        <authorList>
            <person name="Liu Y."/>
            <person name="Demina T.A."/>
            <person name="Roux S."/>
            <person name="Aiewsakun P."/>
            <person name="Kazlauskas D."/>
            <person name="Simmonds P."/>
            <person name="Prangishvili D."/>
            <person name="Oksanen H.M."/>
            <person name="Krupovic M."/>
        </authorList>
    </citation>
    <scope>NUCLEOTIDE SEQUENCE</scope>
    <source>
        <strain evidence="1">HRTV-27/27</strain>
    </source>
</reference>
<proteinExistence type="predicted"/>
<dbReference type="EMBL" id="MZ334522">
    <property type="protein sequence ID" value="UBF22792.1"/>
    <property type="molecule type" value="Genomic_DNA"/>
</dbReference>
<organism evidence="1 2">
    <name type="scientific">Halorubrum tailed virus 27</name>
    <dbReference type="NCBI Taxonomy" id="2878008"/>
    <lineage>
        <taxon>Viruses</taxon>
        <taxon>Duplodnaviria</taxon>
        <taxon>Heunggongvirae</taxon>
        <taxon>Uroviricota</taxon>
        <taxon>Caudoviricetes</taxon>
        <taxon>Thumleimavirales</taxon>
        <taxon>Hafunaviridae</taxon>
        <taxon>Minorvirus</taxon>
        <taxon>Minorvirus thailandense</taxon>
        <taxon>Minorvirus HRTV27</taxon>
    </lineage>
</organism>
<evidence type="ECO:0000313" key="2">
    <source>
        <dbReference type="Proteomes" id="UP000827260"/>
    </source>
</evidence>
<sequence>MKIINIDDVRTAAFELGFGRFKDMDPVDPETFDVSHFTETAEYANNVAPILRQLSGFGDVHGGTYQKHRDVLVINQDEADELAADAGFIDADMIWSPELFDDIHDSWLEGVYEAVELAAAKRPAE</sequence>
<name>A0AAE8XZ24_9CAUD</name>
<gene>
    <name evidence="1" type="ORF">HRTV-27_gp99</name>
</gene>
<evidence type="ECO:0000313" key="1">
    <source>
        <dbReference type="EMBL" id="UBF22792.1"/>
    </source>
</evidence>
<dbReference type="Proteomes" id="UP000827260">
    <property type="component" value="Segment"/>
</dbReference>
<accession>A0AAE8XZ24</accession>